<dbReference type="Proteomes" id="UP001459277">
    <property type="component" value="Unassembled WGS sequence"/>
</dbReference>
<evidence type="ECO:0000256" key="4">
    <source>
        <dbReference type="SAM" id="SignalP"/>
    </source>
</evidence>
<keyword evidence="7" id="KW-1185">Reference proteome</keyword>
<accession>A0AAW2CUF8</accession>
<keyword evidence="2" id="KW-0677">Repeat</keyword>
<feature type="chain" id="PRO_5043710734" description="Gnk2-homologous domain-containing protein" evidence="4">
    <location>
        <begin position="25"/>
        <end position="296"/>
    </location>
</feature>
<reference evidence="6 7" key="1">
    <citation type="submission" date="2024-01" db="EMBL/GenBank/DDBJ databases">
        <title>A telomere-to-telomere, gap-free genome of sweet tea (Lithocarpus litseifolius).</title>
        <authorList>
            <person name="Zhou J."/>
        </authorList>
    </citation>
    <scope>NUCLEOTIDE SEQUENCE [LARGE SCALE GENOMIC DNA]</scope>
    <source>
        <strain evidence="6">Zhou-2022a</strain>
        <tissue evidence="6">Leaf</tissue>
    </source>
</reference>
<dbReference type="CDD" id="cd23509">
    <property type="entry name" value="Gnk2-like"/>
    <property type="match status" value="1"/>
</dbReference>
<dbReference type="PANTHER" id="PTHR27006">
    <property type="entry name" value="PROMASTIGOTE SURFACE ANTIGEN PROTEIN PSA"/>
    <property type="match status" value="1"/>
</dbReference>
<feature type="signal peptide" evidence="4">
    <location>
        <begin position="1"/>
        <end position="24"/>
    </location>
</feature>
<evidence type="ECO:0000313" key="7">
    <source>
        <dbReference type="Proteomes" id="UP001459277"/>
    </source>
</evidence>
<protein>
    <recommendedName>
        <fullName evidence="5">Gnk2-homologous domain-containing protein</fullName>
    </recommendedName>
</protein>
<feature type="compositionally biased region" description="Polar residues" evidence="3">
    <location>
        <begin position="269"/>
        <end position="289"/>
    </location>
</feature>
<evidence type="ECO:0000256" key="2">
    <source>
        <dbReference type="ARBA" id="ARBA00022737"/>
    </source>
</evidence>
<evidence type="ECO:0000256" key="1">
    <source>
        <dbReference type="ARBA" id="ARBA00022729"/>
    </source>
</evidence>
<evidence type="ECO:0000256" key="3">
    <source>
        <dbReference type="SAM" id="MobiDB-lite"/>
    </source>
</evidence>
<sequence length="296" mass="32488">MRYFAVDVHLILFSCLLYLCSTSAAQNYAYDDCNTANNYTSGSVYEQNLNLTLTFLVANSSINGFYITSVGQNLDAVYDLIQCIHVFSQTVNSAPIWRAVNVNDATDTLLFKQKYLEPLVQNISSDAAASPSKFANGSVHEGGDKSSESLLMGLSTLKVATRNFYGENKLGEGGFGPVYKVWQHWGNGIALELLNPSLGDQCPRYEVMKCIHIGLLCIQEAAANRPTMSEIVMMLSTYSTITSTIPSRPAFLVTRENPESDLVTEDAGASSQQFESKPEPSQQSINEVTITDLDPR</sequence>
<dbReference type="Gene3D" id="3.30.430.20">
    <property type="entry name" value="Gnk2 domain, C-X8-C-X2-C motif"/>
    <property type="match status" value="1"/>
</dbReference>
<comment type="caution">
    <text evidence="6">The sequence shown here is derived from an EMBL/GenBank/DDBJ whole genome shotgun (WGS) entry which is preliminary data.</text>
</comment>
<dbReference type="Pfam" id="PF01657">
    <property type="entry name" value="Stress-antifung"/>
    <property type="match status" value="1"/>
</dbReference>
<dbReference type="Gene3D" id="1.10.510.10">
    <property type="entry name" value="Transferase(Phosphotransferase) domain 1"/>
    <property type="match status" value="1"/>
</dbReference>
<evidence type="ECO:0000313" key="6">
    <source>
        <dbReference type="EMBL" id="KAL0001751.1"/>
    </source>
</evidence>
<dbReference type="PANTHER" id="PTHR27006:SF606">
    <property type="entry name" value="INTERLEUKIN-1 RECEPTOR-ASSOCIATED KINASE 4"/>
    <property type="match status" value="1"/>
</dbReference>
<dbReference type="InterPro" id="IPR038408">
    <property type="entry name" value="GNK2_sf"/>
</dbReference>
<gene>
    <name evidence="6" type="ORF">SO802_015532</name>
</gene>
<feature type="region of interest" description="Disordered" evidence="3">
    <location>
        <begin position="256"/>
        <end position="296"/>
    </location>
</feature>
<organism evidence="6 7">
    <name type="scientific">Lithocarpus litseifolius</name>
    <dbReference type="NCBI Taxonomy" id="425828"/>
    <lineage>
        <taxon>Eukaryota</taxon>
        <taxon>Viridiplantae</taxon>
        <taxon>Streptophyta</taxon>
        <taxon>Embryophyta</taxon>
        <taxon>Tracheophyta</taxon>
        <taxon>Spermatophyta</taxon>
        <taxon>Magnoliopsida</taxon>
        <taxon>eudicotyledons</taxon>
        <taxon>Gunneridae</taxon>
        <taxon>Pentapetalae</taxon>
        <taxon>rosids</taxon>
        <taxon>fabids</taxon>
        <taxon>Fagales</taxon>
        <taxon>Fagaceae</taxon>
        <taxon>Lithocarpus</taxon>
    </lineage>
</organism>
<dbReference type="EMBL" id="JAZDWU010000005">
    <property type="protein sequence ID" value="KAL0001751.1"/>
    <property type="molecule type" value="Genomic_DNA"/>
</dbReference>
<name>A0AAW2CUF8_9ROSI</name>
<evidence type="ECO:0000259" key="5">
    <source>
        <dbReference type="Pfam" id="PF01657"/>
    </source>
</evidence>
<keyword evidence="1 4" id="KW-0732">Signal</keyword>
<dbReference type="AlphaFoldDB" id="A0AAW2CUF8"/>
<feature type="domain" description="Gnk2-homologous" evidence="5">
    <location>
        <begin position="33"/>
        <end position="89"/>
    </location>
</feature>
<proteinExistence type="predicted"/>
<dbReference type="InterPro" id="IPR002902">
    <property type="entry name" value="GNK2"/>
</dbReference>